<proteinExistence type="predicted"/>
<evidence type="ECO:0000313" key="2">
    <source>
        <dbReference type="Proteomes" id="UP000033423"/>
    </source>
</evidence>
<dbReference type="AlphaFoldDB" id="A0A0F3H0K9"/>
<sequence length="64" mass="6770">MLVSASCTCALKSSEYAEIATPHSLSCPSYAAIMALYDSMSVCAFATNRLTSASYTAACIWFVS</sequence>
<evidence type="ECO:0000313" key="1">
    <source>
        <dbReference type="EMBL" id="KJU87670.1"/>
    </source>
</evidence>
<protein>
    <submittedName>
        <fullName evidence="1">Uncharacterized protein</fullName>
    </submittedName>
</protein>
<gene>
    <name evidence="1" type="ORF">MBAV_000135</name>
</gene>
<organism evidence="1 2">
    <name type="scientific">Candidatus Magnetobacterium bavaricum</name>
    <dbReference type="NCBI Taxonomy" id="29290"/>
    <lineage>
        <taxon>Bacteria</taxon>
        <taxon>Pseudomonadati</taxon>
        <taxon>Nitrospirota</taxon>
        <taxon>Thermodesulfovibrionia</taxon>
        <taxon>Thermodesulfovibrionales</taxon>
        <taxon>Candidatus Magnetobacteriaceae</taxon>
        <taxon>Candidatus Magnetobacterium</taxon>
    </lineage>
</organism>
<keyword evidence="2" id="KW-1185">Reference proteome</keyword>
<reference evidence="1 2" key="1">
    <citation type="submission" date="2015-02" db="EMBL/GenBank/DDBJ databases">
        <title>Single-cell genomics of uncultivated deep-branching MTB reveals a conserved set of magnetosome genes.</title>
        <authorList>
            <person name="Kolinko S."/>
            <person name="Richter M."/>
            <person name="Glockner F.O."/>
            <person name="Brachmann A."/>
            <person name="Schuler D."/>
        </authorList>
    </citation>
    <scope>NUCLEOTIDE SEQUENCE [LARGE SCALE GENOMIC DNA]</scope>
    <source>
        <strain evidence="1">TM-1</strain>
    </source>
</reference>
<comment type="caution">
    <text evidence="1">The sequence shown here is derived from an EMBL/GenBank/DDBJ whole genome shotgun (WGS) entry which is preliminary data.</text>
</comment>
<accession>A0A0F3H0K9</accession>
<name>A0A0F3H0K9_9BACT</name>
<dbReference type="Proteomes" id="UP000033423">
    <property type="component" value="Unassembled WGS sequence"/>
</dbReference>
<dbReference type="EMBL" id="LACI01000065">
    <property type="protein sequence ID" value="KJU87670.1"/>
    <property type="molecule type" value="Genomic_DNA"/>
</dbReference>